<accession>A0A150NL80</accession>
<evidence type="ECO:0000313" key="4">
    <source>
        <dbReference type="Proteomes" id="UP000277773"/>
    </source>
</evidence>
<comment type="caution">
    <text evidence="1">The sequence shown here is derived from an EMBL/GenBank/DDBJ whole genome shotgun (WGS) entry which is preliminary data.</text>
</comment>
<evidence type="ECO:0000313" key="3">
    <source>
        <dbReference type="Proteomes" id="UP000075442"/>
    </source>
</evidence>
<proteinExistence type="predicted"/>
<sequence>MQIDKTKIILSLLDFATIVVTSIKEVMIAQIESNSGD</sequence>
<evidence type="ECO:0000313" key="2">
    <source>
        <dbReference type="EMBL" id="RSJ99121.1"/>
    </source>
</evidence>
<dbReference type="AlphaFoldDB" id="A0A150NL80"/>
<gene>
    <name evidence="2" type="ORF">D8786_02440</name>
    <name evidence="1" type="ORF">SMIM3I_01129</name>
</gene>
<organism evidence="1 3">
    <name type="scientific">Streptococcus mitis</name>
    <dbReference type="NCBI Taxonomy" id="28037"/>
    <lineage>
        <taxon>Bacteria</taxon>
        <taxon>Bacillati</taxon>
        <taxon>Bacillota</taxon>
        <taxon>Bacilli</taxon>
        <taxon>Lactobacillales</taxon>
        <taxon>Streptococcaceae</taxon>
        <taxon>Streptococcus</taxon>
        <taxon>Streptococcus mitis group</taxon>
    </lineage>
</organism>
<dbReference type="Proteomes" id="UP000277773">
    <property type="component" value="Unassembled WGS sequence"/>
</dbReference>
<dbReference type="PATRIC" id="fig|28037.235.peg.1693"/>
<dbReference type="EMBL" id="RJPY01000002">
    <property type="protein sequence ID" value="RSJ99121.1"/>
    <property type="molecule type" value="Genomic_DNA"/>
</dbReference>
<name>A0A150NL80_STRMT</name>
<dbReference type="Proteomes" id="UP000075442">
    <property type="component" value="Unassembled WGS sequence"/>
</dbReference>
<dbReference type="EMBL" id="LROU01000121">
    <property type="protein sequence ID" value="KYF34194.1"/>
    <property type="molecule type" value="Genomic_DNA"/>
</dbReference>
<protein>
    <submittedName>
        <fullName evidence="1">Uncharacterized protein</fullName>
    </submittedName>
</protein>
<evidence type="ECO:0000313" key="1">
    <source>
        <dbReference type="EMBL" id="KYF34194.1"/>
    </source>
</evidence>
<reference evidence="2 4" key="2">
    <citation type="submission" date="2018-11" db="EMBL/GenBank/DDBJ databases">
        <title>Species Designations Belie Phenotypic and Genotypic Heterogeneity in Oral Streptococci.</title>
        <authorList>
            <person name="Velsko I."/>
        </authorList>
    </citation>
    <scope>NUCLEOTIDE SEQUENCE [LARGE SCALE GENOMIC DNA]</scope>
    <source>
        <strain evidence="2 4">BCC08</strain>
    </source>
</reference>
<reference evidence="1 3" key="1">
    <citation type="submission" date="2016-01" db="EMBL/GenBank/DDBJ databases">
        <title>Highly variable Streptococcus oralis 1 are common among viridans streptococci isolated from primates.</title>
        <authorList>
            <person name="Denapaite D."/>
            <person name="Rieger M."/>
            <person name="Koendgen S."/>
            <person name="Brueckner R."/>
            <person name="Ochigava I."/>
            <person name="Kappeler P."/>
            <person name="Maetz-Rensing K."/>
            <person name="Leendertz F."/>
        </authorList>
    </citation>
    <scope>NUCLEOTIDE SEQUENCE [LARGE SCALE GENOMIC DNA]</scope>
    <source>
        <strain evidence="1 3">M3-1</strain>
    </source>
</reference>